<keyword evidence="2" id="KW-1185">Reference proteome</keyword>
<accession>A0ABS8ZYW1</accession>
<protein>
    <submittedName>
        <fullName evidence="1">DUF3750 domain-containing protein</fullName>
    </submittedName>
</protein>
<reference evidence="1 2" key="1">
    <citation type="journal article" date="2021" name="Front. Microbiol.">
        <title>Aerobic Denitrification and Heterotrophic Sulfur Oxidation in the Genus Halomonas Revealed by Six Novel Species Characterizations and Genome-Based Analysis.</title>
        <authorList>
            <person name="Wang L."/>
            <person name="Shao Z."/>
        </authorList>
    </citation>
    <scope>NUCLEOTIDE SEQUENCE [LARGE SCALE GENOMIC DNA]</scope>
    <source>
        <strain evidence="1 2">MCCC 1A11081</strain>
    </source>
</reference>
<gene>
    <name evidence="1" type="ORF">HOP53_03020</name>
</gene>
<dbReference type="InterPro" id="IPR022224">
    <property type="entry name" value="DUF3750"/>
</dbReference>
<name>A0ABS8ZYW1_9GAMM</name>
<sequence length="260" mass="27478">MRKLSLGLLLLTLLLIGGPLYMWQFGGIDTRGDWRSADRTIAGLAPAPSETPAAVVQVYSARAFNWRGIFAVHAWVATKPENADSYTLHQVTGWGRPALSSRVGTPDRAWFGSQPTLHATLCGSEAESAIARIEAVLPKYPYREHYRAWPGPNSNTFVAWLIREVPELDVALPSSAIGKDYLGGSVLAATPSGTGVQLSLAGVLGAAAGLREGLELNIGGLVLGIDPTALGVKLPGVGTLGLREGGRHRGDCPPLPAERS</sequence>
<dbReference type="RefSeq" id="WP_234268622.1">
    <property type="nucleotide sequence ID" value="NZ_JABFTX010000001.1"/>
</dbReference>
<evidence type="ECO:0000313" key="1">
    <source>
        <dbReference type="EMBL" id="MCE8001802.1"/>
    </source>
</evidence>
<proteinExistence type="predicted"/>
<evidence type="ECO:0000313" key="2">
    <source>
        <dbReference type="Proteomes" id="UP001320168"/>
    </source>
</evidence>
<organism evidence="1 2">
    <name type="scientific">Billgrantia ethanolica</name>
    <dbReference type="NCBI Taxonomy" id="2733486"/>
    <lineage>
        <taxon>Bacteria</taxon>
        <taxon>Pseudomonadati</taxon>
        <taxon>Pseudomonadota</taxon>
        <taxon>Gammaproteobacteria</taxon>
        <taxon>Oceanospirillales</taxon>
        <taxon>Halomonadaceae</taxon>
        <taxon>Billgrantia</taxon>
    </lineage>
</organism>
<dbReference type="Proteomes" id="UP001320168">
    <property type="component" value="Unassembled WGS sequence"/>
</dbReference>
<comment type="caution">
    <text evidence="1">The sequence shown here is derived from an EMBL/GenBank/DDBJ whole genome shotgun (WGS) entry which is preliminary data.</text>
</comment>
<dbReference type="Pfam" id="PF12570">
    <property type="entry name" value="DUF3750"/>
    <property type="match status" value="1"/>
</dbReference>
<dbReference type="EMBL" id="JABFTX010000001">
    <property type="protein sequence ID" value="MCE8001802.1"/>
    <property type="molecule type" value="Genomic_DNA"/>
</dbReference>